<dbReference type="EMBL" id="KK119317">
    <property type="protein sequence ID" value="KFM75377.1"/>
    <property type="molecule type" value="Genomic_DNA"/>
</dbReference>
<evidence type="ECO:0000313" key="2">
    <source>
        <dbReference type="EMBL" id="KFM75377.1"/>
    </source>
</evidence>
<feature type="compositionally biased region" description="Polar residues" evidence="1">
    <location>
        <begin position="125"/>
        <end position="160"/>
    </location>
</feature>
<dbReference type="Proteomes" id="UP000054359">
    <property type="component" value="Unassembled WGS sequence"/>
</dbReference>
<feature type="region of interest" description="Disordered" evidence="1">
    <location>
        <begin position="504"/>
        <end position="550"/>
    </location>
</feature>
<feature type="non-terminal residue" evidence="2">
    <location>
        <position position="550"/>
    </location>
</feature>
<accession>A0A087UDD8</accession>
<feature type="compositionally biased region" description="Basic residues" evidence="1">
    <location>
        <begin position="405"/>
        <end position="433"/>
    </location>
</feature>
<evidence type="ECO:0000313" key="3">
    <source>
        <dbReference type="Proteomes" id="UP000054359"/>
    </source>
</evidence>
<evidence type="ECO:0000256" key="1">
    <source>
        <dbReference type="SAM" id="MobiDB-lite"/>
    </source>
</evidence>
<feature type="region of interest" description="Disordered" evidence="1">
    <location>
        <begin position="213"/>
        <end position="237"/>
    </location>
</feature>
<name>A0A087UDD8_STEMI</name>
<proteinExistence type="predicted"/>
<protein>
    <submittedName>
        <fullName evidence="2">Uncharacterized protein</fullName>
    </submittedName>
</protein>
<feature type="region of interest" description="Disordered" evidence="1">
    <location>
        <begin position="125"/>
        <end position="184"/>
    </location>
</feature>
<organism evidence="2 3">
    <name type="scientific">Stegodyphus mimosarum</name>
    <name type="common">African social velvet spider</name>
    <dbReference type="NCBI Taxonomy" id="407821"/>
    <lineage>
        <taxon>Eukaryota</taxon>
        <taxon>Metazoa</taxon>
        <taxon>Ecdysozoa</taxon>
        <taxon>Arthropoda</taxon>
        <taxon>Chelicerata</taxon>
        <taxon>Arachnida</taxon>
        <taxon>Araneae</taxon>
        <taxon>Araneomorphae</taxon>
        <taxon>Entelegynae</taxon>
        <taxon>Eresoidea</taxon>
        <taxon>Eresidae</taxon>
        <taxon>Stegodyphus</taxon>
    </lineage>
</organism>
<feature type="compositionally biased region" description="Basic and acidic residues" evidence="1">
    <location>
        <begin position="527"/>
        <end position="542"/>
    </location>
</feature>
<feature type="region of interest" description="Disordered" evidence="1">
    <location>
        <begin position="373"/>
        <end position="440"/>
    </location>
</feature>
<gene>
    <name evidence="2" type="ORF">X975_23208</name>
</gene>
<reference evidence="2 3" key="1">
    <citation type="submission" date="2013-11" db="EMBL/GenBank/DDBJ databases">
        <title>Genome sequencing of Stegodyphus mimosarum.</title>
        <authorList>
            <person name="Bechsgaard J."/>
        </authorList>
    </citation>
    <scope>NUCLEOTIDE SEQUENCE [LARGE SCALE GENOMIC DNA]</scope>
</reference>
<keyword evidence="3" id="KW-1185">Reference proteome</keyword>
<feature type="region of interest" description="Disordered" evidence="1">
    <location>
        <begin position="71"/>
        <end position="90"/>
    </location>
</feature>
<dbReference type="OrthoDB" id="6372479at2759"/>
<sequence length="550" mass="63443">MGHNDFLTSYKKVIALYRSLGFFDAPSIDNVQRVIQTHAFDDTIYAVTSPSSIETQQYTSKEMETDSYNRANQNNQQHPQSHTESPSTAERPLVPAHNAYSEHRIRPATHQLQHQQHAQALNTLNGQTQNHSPHTSNNDHILRHPQSTYNNPNVQQNVHSEGQFIPSNFDGAKLNAGQPNAHYQQQDFPQGTLRQPGVRTPNPEFHLNYDYPEQKSPLNNENRENNFNQEPHRQYITPNYDGKVQNYSPDIRSNRFQGNTHLRETADHIKPEVHSHLRDMTNQQNWNQEKNYHQGRLNNQESQYPLAPIRPLEPVFNTEIRTHHYTNQNAYPISSDTASVNNRGIQGWERRPVTENQYQGQSPRDYLVSKTLENGSQNGKSIGALDPSNRHNVDSLTQPEQRLKSIGKSKGGRSKSNGRRSNRKSSKKQKQNRRSADEHMKAQAATYHWGLEKHKDTDGFFQYANVPKAKSYEYGYRIGGPEHTVERYHKTKGIQSKIKVNWEHENGDSGDQYWEFNHDSSEDDGESDKPEARKSKNVKKDEEKEEDDDD</sequence>
<dbReference type="AlphaFoldDB" id="A0A087UDD8"/>
<feature type="compositionally biased region" description="Polar residues" evidence="1">
    <location>
        <begin position="71"/>
        <end position="88"/>
    </location>
</feature>